<protein>
    <recommendedName>
        <fullName evidence="5">DUF5667 domain-containing protein</fullName>
    </recommendedName>
</protein>
<proteinExistence type="predicted"/>
<dbReference type="Proteomes" id="UP000178186">
    <property type="component" value="Unassembled WGS sequence"/>
</dbReference>
<reference evidence="3 4" key="1">
    <citation type="journal article" date="2016" name="Nat. Commun.">
        <title>Thousands of microbial genomes shed light on interconnected biogeochemical processes in an aquifer system.</title>
        <authorList>
            <person name="Anantharaman K."/>
            <person name="Brown C.T."/>
            <person name="Hug L.A."/>
            <person name="Sharon I."/>
            <person name="Castelle C.J."/>
            <person name="Probst A.J."/>
            <person name="Thomas B.C."/>
            <person name="Singh A."/>
            <person name="Wilkins M.J."/>
            <person name="Karaoz U."/>
            <person name="Brodie E.L."/>
            <person name="Williams K.H."/>
            <person name="Hubbard S.S."/>
            <person name="Banfield J.F."/>
        </authorList>
    </citation>
    <scope>NUCLEOTIDE SEQUENCE [LARGE SCALE GENOMIC DNA]</scope>
</reference>
<name>A0A1G2H0P5_9BACT</name>
<keyword evidence="1" id="KW-0175">Coiled coil</keyword>
<accession>A0A1G2H0P5</accession>
<comment type="caution">
    <text evidence="3">The sequence shown here is derived from an EMBL/GenBank/DDBJ whole genome shotgun (WGS) entry which is preliminary data.</text>
</comment>
<evidence type="ECO:0000256" key="1">
    <source>
        <dbReference type="SAM" id="Coils"/>
    </source>
</evidence>
<dbReference type="EMBL" id="MHNY01000026">
    <property type="protein sequence ID" value="OGZ55568.1"/>
    <property type="molecule type" value="Genomic_DNA"/>
</dbReference>
<gene>
    <name evidence="3" type="ORF">A3H64_01400</name>
</gene>
<evidence type="ECO:0000313" key="4">
    <source>
        <dbReference type="Proteomes" id="UP000178186"/>
    </source>
</evidence>
<dbReference type="AlphaFoldDB" id="A0A1G2H0P5"/>
<evidence type="ECO:0008006" key="5">
    <source>
        <dbReference type="Google" id="ProtNLM"/>
    </source>
</evidence>
<organism evidence="3 4">
    <name type="scientific">Candidatus Ryanbacteria bacterium RIFCSPLOWO2_02_FULL_45_11c</name>
    <dbReference type="NCBI Taxonomy" id="1802128"/>
    <lineage>
        <taxon>Bacteria</taxon>
        <taxon>Candidatus Ryaniibacteriota</taxon>
    </lineage>
</organism>
<feature type="coiled-coil region" evidence="1">
    <location>
        <begin position="65"/>
        <end position="139"/>
    </location>
</feature>
<feature type="chain" id="PRO_5009583028" description="DUF5667 domain-containing protein" evidence="2">
    <location>
        <begin position="25"/>
        <end position="227"/>
    </location>
</feature>
<evidence type="ECO:0000256" key="2">
    <source>
        <dbReference type="SAM" id="SignalP"/>
    </source>
</evidence>
<keyword evidence="2" id="KW-0732">Signal</keyword>
<evidence type="ECO:0000313" key="3">
    <source>
        <dbReference type="EMBL" id="OGZ55568.1"/>
    </source>
</evidence>
<sequence>MKNFLFINMLSVMVFFAGGSAVFAQDVSPPDADLRARMQERMRVQQENRETQMMEQREGMEERRADMLRRQAEALERMETRHEELRQRWEERKAQLSERRKQNIKNHVERIIQRTEQVIDRLGNMANKIEDRMTRLQEEGAEVTALRLLLEEARSGISRADVALDTAAAELRVAPDADNPVDALGNARILLEGVKTALREAHAALVEIVVEIKKGQLIPNDNEDDSE</sequence>
<feature type="signal peptide" evidence="2">
    <location>
        <begin position="1"/>
        <end position="24"/>
    </location>
</feature>